<dbReference type="SMART" id="SM01134">
    <property type="entry name" value="DeoRC"/>
    <property type="match status" value="1"/>
</dbReference>
<comment type="caution">
    <text evidence="5">The sequence shown here is derived from an EMBL/GenBank/DDBJ whole genome shotgun (WGS) entry which is preliminary data.</text>
</comment>
<dbReference type="PROSITE" id="PS00894">
    <property type="entry name" value="HTH_DEOR_1"/>
    <property type="match status" value="1"/>
</dbReference>
<dbReference type="EMBL" id="DWYW01000199">
    <property type="protein sequence ID" value="HJA90836.1"/>
    <property type="molecule type" value="Genomic_DNA"/>
</dbReference>
<dbReference type="InterPro" id="IPR050313">
    <property type="entry name" value="Carb_Metab_HTH_regulators"/>
</dbReference>
<keyword evidence="1" id="KW-0805">Transcription regulation</keyword>
<dbReference type="PANTHER" id="PTHR30363">
    <property type="entry name" value="HTH-TYPE TRANSCRIPTIONAL REGULATOR SRLR-RELATED"/>
    <property type="match status" value="1"/>
</dbReference>
<name>A0A9D2I145_9LACT</name>
<dbReference type="InterPro" id="IPR014036">
    <property type="entry name" value="DeoR-like_C"/>
</dbReference>
<keyword evidence="3" id="KW-0804">Transcription</keyword>
<dbReference type="InterPro" id="IPR036390">
    <property type="entry name" value="WH_DNA-bd_sf"/>
</dbReference>
<dbReference type="InterPro" id="IPR036388">
    <property type="entry name" value="WH-like_DNA-bd_sf"/>
</dbReference>
<accession>A0A9D2I145</accession>
<proteinExistence type="predicted"/>
<reference evidence="5" key="1">
    <citation type="journal article" date="2021" name="PeerJ">
        <title>Extensive microbial diversity within the chicken gut microbiome revealed by metagenomics and culture.</title>
        <authorList>
            <person name="Gilroy R."/>
            <person name="Ravi A."/>
            <person name="Getino M."/>
            <person name="Pursley I."/>
            <person name="Horton D.L."/>
            <person name="Alikhan N.F."/>
            <person name="Baker D."/>
            <person name="Gharbi K."/>
            <person name="Hall N."/>
            <person name="Watson M."/>
            <person name="Adriaenssens E.M."/>
            <person name="Foster-Nyarko E."/>
            <person name="Jarju S."/>
            <person name="Secka A."/>
            <person name="Antonio M."/>
            <person name="Oren A."/>
            <person name="Chaudhuri R.R."/>
            <person name="La Ragione R."/>
            <person name="Hildebrand F."/>
            <person name="Pallen M.J."/>
        </authorList>
    </citation>
    <scope>NUCLEOTIDE SEQUENCE</scope>
    <source>
        <strain evidence="5">CHK171-505</strain>
    </source>
</reference>
<evidence type="ECO:0000259" key="4">
    <source>
        <dbReference type="PROSITE" id="PS51000"/>
    </source>
</evidence>
<reference evidence="5" key="2">
    <citation type="submission" date="2021-04" db="EMBL/GenBank/DDBJ databases">
        <authorList>
            <person name="Gilroy R."/>
        </authorList>
    </citation>
    <scope>NUCLEOTIDE SEQUENCE</scope>
    <source>
        <strain evidence="5">CHK171-505</strain>
    </source>
</reference>
<dbReference type="PRINTS" id="PR00037">
    <property type="entry name" value="HTHLACR"/>
</dbReference>
<dbReference type="SUPFAM" id="SSF46785">
    <property type="entry name" value="Winged helix' DNA-binding domain"/>
    <property type="match status" value="1"/>
</dbReference>
<organism evidence="5 6">
    <name type="scientific">Candidatus Jeotgalibaca merdavium</name>
    <dbReference type="NCBI Taxonomy" id="2838627"/>
    <lineage>
        <taxon>Bacteria</taxon>
        <taxon>Bacillati</taxon>
        <taxon>Bacillota</taxon>
        <taxon>Bacilli</taxon>
        <taxon>Lactobacillales</taxon>
        <taxon>Carnobacteriaceae</taxon>
        <taxon>Jeotgalibaca</taxon>
    </lineage>
</organism>
<dbReference type="Pfam" id="PF00455">
    <property type="entry name" value="DeoRC"/>
    <property type="match status" value="1"/>
</dbReference>
<evidence type="ECO:0000313" key="6">
    <source>
        <dbReference type="Proteomes" id="UP000886856"/>
    </source>
</evidence>
<dbReference type="GO" id="GO:0003677">
    <property type="term" value="F:DNA binding"/>
    <property type="evidence" value="ECO:0007669"/>
    <property type="project" value="UniProtKB-KW"/>
</dbReference>
<dbReference type="GO" id="GO:0003700">
    <property type="term" value="F:DNA-binding transcription factor activity"/>
    <property type="evidence" value="ECO:0007669"/>
    <property type="project" value="InterPro"/>
</dbReference>
<sequence>MLAFERREAIVKQISIEEKVLVSDLSKQFDVSEETIRRDLEKLEKEGVVSRTHGGATLIKQKSPDIPYITRNSLNKNLKVKIAQKVLDLIPDGATLMVDASSTVFEALNCLKDTKTNLSVITNSIDILSSFLSSDLQLISTGGTLQKHSQSMVGSTTEMTLQRYNVDFGIFSCRSLSLINGVMDSNEPESEVKKSMSERSTKVILLVDSTKFDTESFINVFSLADIDYLITDKKPSQTWIDSCTEKNIQLIY</sequence>
<dbReference type="InterPro" id="IPR018356">
    <property type="entry name" value="Tscrpt_reg_HTH_DeoR_CS"/>
</dbReference>
<dbReference type="InterPro" id="IPR001034">
    <property type="entry name" value="DeoR_HTH"/>
</dbReference>
<dbReference type="AlphaFoldDB" id="A0A9D2I145"/>
<dbReference type="SMART" id="SM00420">
    <property type="entry name" value="HTH_DEOR"/>
    <property type="match status" value="1"/>
</dbReference>
<dbReference type="InterPro" id="IPR037171">
    <property type="entry name" value="NagB/RpiA_transferase-like"/>
</dbReference>
<feature type="domain" description="HTH deoR-type" evidence="4">
    <location>
        <begin position="3"/>
        <end position="58"/>
    </location>
</feature>
<dbReference type="Proteomes" id="UP000886856">
    <property type="component" value="Unassembled WGS sequence"/>
</dbReference>
<dbReference type="PROSITE" id="PS51000">
    <property type="entry name" value="HTH_DEOR_2"/>
    <property type="match status" value="1"/>
</dbReference>
<gene>
    <name evidence="5" type="ORF">H9948_08615</name>
</gene>
<evidence type="ECO:0000256" key="1">
    <source>
        <dbReference type="ARBA" id="ARBA00023015"/>
    </source>
</evidence>
<dbReference type="Gene3D" id="3.40.50.1360">
    <property type="match status" value="1"/>
</dbReference>
<evidence type="ECO:0000256" key="3">
    <source>
        <dbReference type="ARBA" id="ARBA00023163"/>
    </source>
</evidence>
<evidence type="ECO:0000256" key="2">
    <source>
        <dbReference type="ARBA" id="ARBA00023125"/>
    </source>
</evidence>
<dbReference type="Gene3D" id="1.10.10.10">
    <property type="entry name" value="Winged helix-like DNA-binding domain superfamily/Winged helix DNA-binding domain"/>
    <property type="match status" value="1"/>
</dbReference>
<dbReference type="SUPFAM" id="SSF100950">
    <property type="entry name" value="NagB/RpiA/CoA transferase-like"/>
    <property type="match status" value="1"/>
</dbReference>
<dbReference type="PANTHER" id="PTHR30363:SF44">
    <property type="entry name" value="AGA OPERON TRANSCRIPTIONAL REPRESSOR-RELATED"/>
    <property type="match status" value="1"/>
</dbReference>
<dbReference type="Pfam" id="PF08220">
    <property type="entry name" value="HTH_DeoR"/>
    <property type="match status" value="1"/>
</dbReference>
<keyword evidence="2 5" id="KW-0238">DNA-binding</keyword>
<evidence type="ECO:0000313" key="5">
    <source>
        <dbReference type="EMBL" id="HJA90836.1"/>
    </source>
</evidence>
<protein>
    <submittedName>
        <fullName evidence="5">DeoR/GlpR family DNA-binding transcription regulator</fullName>
    </submittedName>
</protein>